<dbReference type="EMBL" id="LSDL01000038">
    <property type="protein sequence ID" value="KXB78779.1"/>
    <property type="molecule type" value="Genomic_DNA"/>
</dbReference>
<sequence length="335" mass="39006">MAMDENNKILIYTGQDGLIKIDVKLEEDTLWLTQAQMCELYQTSKSNVSEHIKHIFEEGELQEGAVVRKFRTTAADGKLYLTTFYNLDMIIALGYRVRSIIATRFRQWATIRLKEYITKGFTLDDDRLKKLGGGGYWKELLERIRDIRSTEKVMYRQVLEIYATSIDYDPRASVSQKFFQKVQNKIHYAIHGHTAAELIVERADAEKDFMGLLTFKGNQPTLIEARTAKNYLNEKELRAMGQLVSGYLDFAERQAEREQPMTMNDWANYLDRILTMSGEQLLQDAGKVSHEDAMEHATTEYRKYKQRTISDAERDYLNAIKRLGNINQKENQHED</sequence>
<evidence type="ECO:0000313" key="1">
    <source>
        <dbReference type="EMBL" id="KXB78779.1"/>
    </source>
</evidence>
<accession>A0A134BFX4</accession>
<dbReference type="PATRIC" id="fig|419005.5.peg.909"/>
<reference evidence="1 2" key="1">
    <citation type="submission" date="2016-01" db="EMBL/GenBank/DDBJ databases">
        <authorList>
            <person name="Oliw E.H."/>
        </authorList>
    </citation>
    <scope>NUCLEOTIDE SEQUENCE [LARGE SCALE GENOMIC DNA]</scope>
    <source>
        <strain evidence="1 2">DNF00307</strain>
    </source>
</reference>
<evidence type="ECO:0000313" key="2">
    <source>
        <dbReference type="Proteomes" id="UP000070531"/>
    </source>
</evidence>
<dbReference type="STRING" id="419005.HMPREF1860_00909"/>
<name>A0A134BFX4_9BACT</name>
<gene>
    <name evidence="1" type="ORF">HMPREF1860_00909</name>
</gene>
<proteinExistence type="predicted"/>
<organism evidence="1">
    <name type="scientific">Prevotella amnii</name>
    <dbReference type="NCBI Taxonomy" id="419005"/>
    <lineage>
        <taxon>Bacteria</taxon>
        <taxon>Pseudomonadati</taxon>
        <taxon>Bacteroidota</taxon>
        <taxon>Bacteroidia</taxon>
        <taxon>Bacteroidales</taxon>
        <taxon>Prevotellaceae</taxon>
        <taxon>Prevotella</taxon>
    </lineage>
</organism>
<dbReference type="PIRSF" id="PIRSF015268">
    <property type="entry name" value="Virulence_RhuM"/>
    <property type="match status" value="1"/>
</dbReference>
<comment type="caution">
    <text evidence="1">The sequence shown here is derived from an EMBL/GenBank/DDBJ whole genome shotgun (WGS) entry which is preliminary data.</text>
</comment>
<dbReference type="Pfam" id="PF13310">
    <property type="entry name" value="Virulence_RhuM"/>
    <property type="match status" value="1"/>
</dbReference>
<dbReference type="PANTHER" id="PTHR35810:SF1">
    <property type="entry name" value="CYTOPLASMIC PROTEIN"/>
    <property type="match status" value="1"/>
</dbReference>
<dbReference type="AlphaFoldDB" id="A0A134BFX4"/>
<dbReference type="Proteomes" id="UP000070531">
    <property type="component" value="Unassembled WGS sequence"/>
</dbReference>
<dbReference type="PANTHER" id="PTHR35810">
    <property type="entry name" value="CYTOPLASMIC PROTEIN-RELATED"/>
    <property type="match status" value="1"/>
</dbReference>
<dbReference type="InterPro" id="IPR011204">
    <property type="entry name" value="Virulence_RhuM-like"/>
</dbReference>
<protein>
    <submittedName>
        <fullName evidence="1">Toxin-antitoxin system, toxin component, Fic family</fullName>
    </submittedName>
</protein>